<sequence>MWHDGYLGHVPDAPHAHRGLADFRLRVPLRVGRTTVAADGLRLTGFAVLHDDEIERMYCTGARGTGVADALPRHGKHMVAPWYEHVVAAR</sequence>
<evidence type="ECO:0000313" key="2">
    <source>
        <dbReference type="Proteomes" id="UP000612808"/>
    </source>
</evidence>
<dbReference type="RefSeq" id="WP_203658340.1">
    <property type="nucleotide sequence ID" value="NZ_BAAAZM010000009.1"/>
</dbReference>
<dbReference type="EMBL" id="BOMB01000018">
    <property type="protein sequence ID" value="GID12353.1"/>
    <property type="molecule type" value="Genomic_DNA"/>
</dbReference>
<dbReference type="AlphaFoldDB" id="A0A8J3J181"/>
<dbReference type="Proteomes" id="UP000612808">
    <property type="component" value="Unassembled WGS sequence"/>
</dbReference>
<organism evidence="1 2">
    <name type="scientific">Actinocatenispora rupis</name>
    <dbReference type="NCBI Taxonomy" id="519421"/>
    <lineage>
        <taxon>Bacteria</taxon>
        <taxon>Bacillati</taxon>
        <taxon>Actinomycetota</taxon>
        <taxon>Actinomycetes</taxon>
        <taxon>Micromonosporales</taxon>
        <taxon>Micromonosporaceae</taxon>
        <taxon>Actinocatenispora</taxon>
    </lineage>
</organism>
<accession>A0A8J3J181</accession>
<protein>
    <submittedName>
        <fullName evidence="1">Uncharacterized protein</fullName>
    </submittedName>
</protein>
<proteinExistence type="predicted"/>
<name>A0A8J3J181_9ACTN</name>
<reference evidence="1" key="1">
    <citation type="submission" date="2021-01" db="EMBL/GenBank/DDBJ databases">
        <title>Whole genome shotgun sequence of Actinocatenispora rupis NBRC 107355.</title>
        <authorList>
            <person name="Komaki H."/>
            <person name="Tamura T."/>
        </authorList>
    </citation>
    <scope>NUCLEOTIDE SEQUENCE</scope>
    <source>
        <strain evidence="1">NBRC 107355</strain>
    </source>
</reference>
<gene>
    <name evidence="1" type="ORF">Aru02nite_32420</name>
</gene>
<keyword evidence="2" id="KW-1185">Reference proteome</keyword>
<comment type="caution">
    <text evidence="1">The sequence shown here is derived from an EMBL/GenBank/DDBJ whole genome shotgun (WGS) entry which is preliminary data.</text>
</comment>
<evidence type="ECO:0000313" key="1">
    <source>
        <dbReference type="EMBL" id="GID12353.1"/>
    </source>
</evidence>